<dbReference type="PANTHER" id="PTHR43649">
    <property type="entry name" value="ARABINOSE-BINDING PROTEIN-RELATED"/>
    <property type="match status" value="1"/>
</dbReference>
<dbReference type="Proteomes" id="UP000636960">
    <property type="component" value="Unassembled WGS sequence"/>
</dbReference>
<reference evidence="1" key="1">
    <citation type="submission" date="2021-01" db="EMBL/GenBank/DDBJ databases">
        <title>Whole genome shotgun sequence of Actinoplanes rishiriensis NBRC 108556.</title>
        <authorList>
            <person name="Komaki H."/>
            <person name="Tamura T."/>
        </authorList>
    </citation>
    <scope>NUCLEOTIDE SEQUENCE</scope>
    <source>
        <strain evidence="1">NBRC 108556</strain>
    </source>
</reference>
<gene>
    <name evidence="1" type="ORF">Ari01nite_47000</name>
</gene>
<dbReference type="SUPFAM" id="SSF53850">
    <property type="entry name" value="Periplasmic binding protein-like II"/>
    <property type="match status" value="1"/>
</dbReference>
<evidence type="ECO:0000313" key="2">
    <source>
        <dbReference type="Proteomes" id="UP000636960"/>
    </source>
</evidence>
<dbReference type="InterPro" id="IPR006059">
    <property type="entry name" value="SBP"/>
</dbReference>
<dbReference type="AlphaFoldDB" id="A0A919MYN0"/>
<dbReference type="Pfam" id="PF01547">
    <property type="entry name" value="SBP_bac_1"/>
    <property type="match status" value="1"/>
</dbReference>
<protein>
    <submittedName>
        <fullName evidence="1">Sugar ABC transporter substrate-binding protein</fullName>
    </submittedName>
</protein>
<dbReference type="Gene3D" id="3.40.190.10">
    <property type="entry name" value="Periplasmic binding protein-like II"/>
    <property type="match status" value="2"/>
</dbReference>
<comment type="caution">
    <text evidence="1">The sequence shown here is derived from an EMBL/GenBank/DDBJ whole genome shotgun (WGS) entry which is preliminary data.</text>
</comment>
<dbReference type="PANTHER" id="PTHR43649:SF14">
    <property type="entry name" value="BLR3389 PROTEIN"/>
    <property type="match status" value="1"/>
</dbReference>
<sequence length="435" mass="45833">MGLAAGTASAAALAACGSSGPSEKTDNGGAAAGGAATYWSLSGEPGEPIRKAAVDRFNAANPSTKITPTFFQNDAYKQKIKTSLGAGEGPTLIWGWGGGGLKEYVGSNQVEDLTDWFAQNAAVKDKILPSSFGAATVNGKIYAMPIETVQPIVLYYNKKVFEKVGVQPPKSWGEIMALVPKFNAAKIAPFSLGGQSRWTNMMWLEFLLDRTAGPEVFDAVFAGEANAWSNPAVLDMLTKIQDLVKANGFQKGFSSTTADSNADQALLYTGKAAMMVHGAWSYGIQKADGGDFVKSGGLGWMNFPPVEGGKGDPSSTVGNPGQYVSISSKATAEAKETAKKFLSTTMVDEEEKAGWVKSGGVPVLKGSESLFTGEDAQFQKDMSTIAANAKVFAQSWDQALSPTAAETLLDNIAKLFQLQVTPQQWVDAMNGVIGK</sequence>
<dbReference type="EMBL" id="BOMV01000055">
    <property type="protein sequence ID" value="GIE97235.1"/>
    <property type="molecule type" value="Genomic_DNA"/>
</dbReference>
<name>A0A919MYN0_9ACTN</name>
<accession>A0A919MYN0</accession>
<organism evidence="1 2">
    <name type="scientific">Paractinoplanes rishiriensis</name>
    <dbReference type="NCBI Taxonomy" id="1050105"/>
    <lineage>
        <taxon>Bacteria</taxon>
        <taxon>Bacillati</taxon>
        <taxon>Actinomycetota</taxon>
        <taxon>Actinomycetes</taxon>
        <taxon>Micromonosporales</taxon>
        <taxon>Micromonosporaceae</taxon>
        <taxon>Paractinoplanes</taxon>
    </lineage>
</organism>
<proteinExistence type="predicted"/>
<evidence type="ECO:0000313" key="1">
    <source>
        <dbReference type="EMBL" id="GIE97235.1"/>
    </source>
</evidence>
<dbReference type="InterPro" id="IPR050490">
    <property type="entry name" value="Bact_solute-bd_prot1"/>
</dbReference>
<keyword evidence="2" id="KW-1185">Reference proteome</keyword>